<dbReference type="EMBL" id="CP039393">
    <property type="protein sequence ID" value="QCD34522.1"/>
    <property type="molecule type" value="Genomic_DNA"/>
</dbReference>
<accession>A0A4P7VB14</accession>
<sequence>MTHAQLLQEWRLRYLHEPVNDDCPYTRHDGIDIDRLLAGKMRDWYLDLLDNAPLSILAPMEIHDRITNQIVDDEGCLVFKLPDECRRLIAVRAEGCTRDAAITSDLSSRTAQLQLSPYTRGDTHHPVAVIDNREVRLYSVKPGSAAKVEKLLAIVDTPGIYRFDEKALSTIPSPDF</sequence>
<protein>
    <submittedName>
        <fullName evidence="1">Uncharacterized protein</fullName>
    </submittedName>
</protein>
<reference evidence="1 2" key="1">
    <citation type="submission" date="2019-02" db="EMBL/GenBank/DDBJ databases">
        <title>Isolation and identification of novel species under the genus Muribaculum.</title>
        <authorList>
            <person name="Miyake S."/>
            <person name="Ding Y."/>
            <person name="Low A."/>
            <person name="Soh M."/>
            <person name="Seedorf H."/>
        </authorList>
    </citation>
    <scope>NUCLEOTIDE SEQUENCE [LARGE SCALE GENOMIC DNA]</scope>
    <source>
        <strain evidence="1 2">TLL-A4</strain>
    </source>
</reference>
<dbReference type="KEGG" id="mgod:E7746_00805"/>
<dbReference type="OrthoDB" id="1100671at2"/>
<evidence type="ECO:0000313" key="1">
    <source>
        <dbReference type="EMBL" id="QCD34522.1"/>
    </source>
</evidence>
<proteinExistence type="predicted"/>
<gene>
    <name evidence="1" type="ORF">E7746_00805</name>
</gene>
<dbReference type="Proteomes" id="UP000297031">
    <property type="component" value="Chromosome"/>
</dbReference>
<organism evidence="1 2">
    <name type="scientific">Muribaculum gordoncarteri</name>
    <dbReference type="NCBI Taxonomy" id="2530390"/>
    <lineage>
        <taxon>Bacteria</taxon>
        <taxon>Pseudomonadati</taxon>
        <taxon>Bacteroidota</taxon>
        <taxon>Bacteroidia</taxon>
        <taxon>Bacteroidales</taxon>
        <taxon>Muribaculaceae</taxon>
        <taxon>Muribaculum</taxon>
    </lineage>
</organism>
<dbReference type="RefSeq" id="WP_136409531.1">
    <property type="nucleotide sequence ID" value="NZ_CP039393.1"/>
</dbReference>
<evidence type="ECO:0000313" key="2">
    <source>
        <dbReference type="Proteomes" id="UP000297031"/>
    </source>
</evidence>
<dbReference type="AlphaFoldDB" id="A0A4P7VB14"/>
<keyword evidence="2" id="KW-1185">Reference proteome</keyword>
<name>A0A4P7VB14_9BACT</name>